<organism evidence="1 2">
    <name type="scientific">Neoroseomonas marina</name>
    <dbReference type="NCBI Taxonomy" id="1232220"/>
    <lineage>
        <taxon>Bacteria</taxon>
        <taxon>Pseudomonadati</taxon>
        <taxon>Pseudomonadota</taxon>
        <taxon>Alphaproteobacteria</taxon>
        <taxon>Acetobacterales</taxon>
        <taxon>Acetobacteraceae</taxon>
        <taxon>Neoroseomonas</taxon>
    </lineage>
</organism>
<evidence type="ECO:0000313" key="2">
    <source>
        <dbReference type="Proteomes" id="UP000548582"/>
    </source>
</evidence>
<protein>
    <submittedName>
        <fullName evidence="1">Uncharacterized protein</fullName>
    </submittedName>
</protein>
<dbReference type="RefSeq" id="WP_170056395.1">
    <property type="nucleotide sequence ID" value="NZ_JABBKX010000012.1"/>
</dbReference>
<name>A0A848EHU2_9PROT</name>
<dbReference type="EMBL" id="JABBKX010000012">
    <property type="protein sequence ID" value="NMJ44214.1"/>
    <property type="molecule type" value="Genomic_DNA"/>
</dbReference>
<reference evidence="1 2" key="1">
    <citation type="submission" date="2020-03" db="EMBL/GenBank/DDBJ databases">
        <authorList>
            <person name="Sun Q."/>
        </authorList>
    </citation>
    <scope>NUCLEOTIDE SEQUENCE [LARGE SCALE GENOMIC DNA]</scope>
    <source>
        <strain evidence="1 2">JC162</strain>
    </source>
</reference>
<proteinExistence type="predicted"/>
<accession>A0A848EHU2</accession>
<comment type="caution">
    <text evidence="1">The sequence shown here is derived from an EMBL/GenBank/DDBJ whole genome shotgun (WGS) entry which is preliminary data.</text>
</comment>
<dbReference type="Proteomes" id="UP000548582">
    <property type="component" value="Unassembled WGS sequence"/>
</dbReference>
<gene>
    <name evidence="1" type="ORF">GWK16_23405</name>
</gene>
<keyword evidence="2" id="KW-1185">Reference proteome</keyword>
<evidence type="ECO:0000313" key="1">
    <source>
        <dbReference type="EMBL" id="NMJ44214.1"/>
    </source>
</evidence>
<dbReference type="AlphaFoldDB" id="A0A848EHU2"/>
<sequence length="105" mass="10605">MSNLIALADIRARRSPASQAAEEVAADAAACAAARGALQGFLGRIAAIEGEHPGLCVTGVGLNELLRGAMIARLAEGYDRAAELVEHVAGLAEVVASEAAEEVAP</sequence>